<name>A0A3E2H1T3_SCYLI</name>
<protein>
    <recommendedName>
        <fullName evidence="1">SnoaL-like domain-containing protein</fullName>
    </recommendedName>
</protein>
<evidence type="ECO:0000313" key="3">
    <source>
        <dbReference type="Proteomes" id="UP000258309"/>
    </source>
</evidence>
<dbReference type="Proteomes" id="UP000258309">
    <property type="component" value="Unassembled WGS sequence"/>
</dbReference>
<organism evidence="2 3">
    <name type="scientific">Scytalidium lignicola</name>
    <name type="common">Hyphomycete</name>
    <dbReference type="NCBI Taxonomy" id="5539"/>
    <lineage>
        <taxon>Eukaryota</taxon>
        <taxon>Fungi</taxon>
        <taxon>Dikarya</taxon>
        <taxon>Ascomycota</taxon>
        <taxon>Pezizomycotina</taxon>
        <taxon>Leotiomycetes</taxon>
        <taxon>Leotiomycetes incertae sedis</taxon>
        <taxon>Scytalidium</taxon>
    </lineage>
</organism>
<dbReference type="InterPro" id="IPR032710">
    <property type="entry name" value="NTF2-like_dom_sf"/>
</dbReference>
<evidence type="ECO:0000313" key="2">
    <source>
        <dbReference type="EMBL" id="RFU27291.1"/>
    </source>
</evidence>
<gene>
    <name evidence="2" type="ORF">B7463_g9059</name>
</gene>
<keyword evidence="3" id="KW-1185">Reference proteome</keyword>
<feature type="domain" description="SnoaL-like" evidence="1">
    <location>
        <begin position="11"/>
        <end position="128"/>
    </location>
</feature>
<dbReference type="AlphaFoldDB" id="A0A3E2H1T3"/>
<dbReference type="SUPFAM" id="SSF54427">
    <property type="entry name" value="NTF2-like"/>
    <property type="match status" value="1"/>
</dbReference>
<evidence type="ECO:0000259" key="1">
    <source>
        <dbReference type="Pfam" id="PF13577"/>
    </source>
</evidence>
<accession>A0A3E2H1T3</accession>
<dbReference type="EMBL" id="NCSJ02000213">
    <property type="protein sequence ID" value="RFU27291.1"/>
    <property type="molecule type" value="Genomic_DNA"/>
</dbReference>
<dbReference type="InterPro" id="IPR037401">
    <property type="entry name" value="SnoaL-like"/>
</dbReference>
<comment type="caution">
    <text evidence="2">The sequence shown here is derived from an EMBL/GenBank/DDBJ whole genome shotgun (WGS) entry which is preliminary data.</text>
</comment>
<sequence>MTTLEAQIQILLDKEEILDISKRYNRYADVADGENFAALWTADGEFDIVGDKVYKGAEQISFACKAATQVVHTAVDSEITVDGDKATQNSKLILFYKHPDGQNLDFALTTTITDELVKQGGKWYFKYRQSKTDLPFPIALKKLGLVR</sequence>
<reference evidence="2 3" key="1">
    <citation type="submission" date="2018-05" db="EMBL/GenBank/DDBJ databases">
        <title>Draft genome sequence of Scytalidium lignicola DSM 105466, a ubiquitous saprotrophic fungus.</title>
        <authorList>
            <person name="Buettner E."/>
            <person name="Gebauer A.M."/>
            <person name="Hofrichter M."/>
            <person name="Liers C."/>
            <person name="Kellner H."/>
        </authorList>
    </citation>
    <scope>NUCLEOTIDE SEQUENCE [LARGE SCALE GENOMIC DNA]</scope>
    <source>
        <strain evidence="2 3">DSM 105466</strain>
    </source>
</reference>
<dbReference type="OrthoDB" id="5374889at2759"/>
<feature type="non-terminal residue" evidence="2">
    <location>
        <position position="1"/>
    </location>
</feature>
<proteinExistence type="predicted"/>
<dbReference type="Gene3D" id="3.10.450.50">
    <property type="match status" value="1"/>
</dbReference>
<dbReference type="Pfam" id="PF13577">
    <property type="entry name" value="SnoaL_4"/>
    <property type="match status" value="1"/>
</dbReference>
<feature type="non-terminal residue" evidence="2">
    <location>
        <position position="147"/>
    </location>
</feature>